<dbReference type="InterPro" id="IPR028082">
    <property type="entry name" value="Peripla_BP_I"/>
</dbReference>
<keyword evidence="6" id="KW-1185">Reference proteome</keyword>
<evidence type="ECO:0000313" key="6">
    <source>
        <dbReference type="Proteomes" id="UP000659344"/>
    </source>
</evidence>
<keyword evidence="3" id="KW-0804">Transcription</keyword>
<evidence type="ECO:0000256" key="1">
    <source>
        <dbReference type="ARBA" id="ARBA00023015"/>
    </source>
</evidence>
<dbReference type="InterPro" id="IPR046335">
    <property type="entry name" value="LacI/GalR-like_sensor"/>
</dbReference>
<dbReference type="CDD" id="cd01392">
    <property type="entry name" value="HTH_LacI"/>
    <property type="match status" value="1"/>
</dbReference>
<dbReference type="PROSITE" id="PS50932">
    <property type="entry name" value="HTH_LACI_2"/>
    <property type="match status" value="1"/>
</dbReference>
<dbReference type="SMART" id="SM00354">
    <property type="entry name" value="HTH_LACI"/>
    <property type="match status" value="1"/>
</dbReference>
<dbReference type="Pfam" id="PF13377">
    <property type="entry name" value="Peripla_BP_3"/>
    <property type="match status" value="1"/>
</dbReference>
<evidence type="ECO:0000256" key="3">
    <source>
        <dbReference type="ARBA" id="ARBA00023163"/>
    </source>
</evidence>
<protein>
    <submittedName>
        <fullName evidence="5">LacI family transcriptional regulator</fullName>
    </submittedName>
</protein>
<dbReference type="RefSeq" id="WP_188536076.1">
    <property type="nucleotide sequence ID" value="NZ_BMFT01000001.1"/>
</dbReference>
<dbReference type="PANTHER" id="PTHR30146:SF109">
    <property type="entry name" value="HTH-TYPE TRANSCRIPTIONAL REGULATOR GALS"/>
    <property type="match status" value="1"/>
</dbReference>
<dbReference type="SUPFAM" id="SSF53822">
    <property type="entry name" value="Periplasmic binding protein-like I"/>
    <property type="match status" value="1"/>
</dbReference>
<dbReference type="Pfam" id="PF00356">
    <property type="entry name" value="LacI"/>
    <property type="match status" value="1"/>
</dbReference>
<accession>A0ABQ1Y6W6</accession>
<organism evidence="5 6">
    <name type="scientific">Paenibacillus segetis</name>
    <dbReference type="NCBI Taxonomy" id="1325360"/>
    <lineage>
        <taxon>Bacteria</taxon>
        <taxon>Bacillati</taxon>
        <taxon>Bacillota</taxon>
        <taxon>Bacilli</taxon>
        <taxon>Bacillales</taxon>
        <taxon>Paenibacillaceae</taxon>
        <taxon>Paenibacillus</taxon>
    </lineage>
</organism>
<dbReference type="InterPro" id="IPR010982">
    <property type="entry name" value="Lambda_DNA-bd_dom_sf"/>
</dbReference>
<name>A0ABQ1Y6W6_9BACL</name>
<reference evidence="6" key="1">
    <citation type="journal article" date="2019" name="Int. J. Syst. Evol. Microbiol.">
        <title>The Global Catalogue of Microorganisms (GCM) 10K type strain sequencing project: providing services to taxonomists for standard genome sequencing and annotation.</title>
        <authorList>
            <consortium name="The Broad Institute Genomics Platform"/>
            <consortium name="The Broad Institute Genome Sequencing Center for Infectious Disease"/>
            <person name="Wu L."/>
            <person name="Ma J."/>
        </authorList>
    </citation>
    <scope>NUCLEOTIDE SEQUENCE [LARGE SCALE GENOMIC DNA]</scope>
    <source>
        <strain evidence="6">CGMCC 1.12769</strain>
    </source>
</reference>
<dbReference type="SUPFAM" id="SSF47413">
    <property type="entry name" value="lambda repressor-like DNA-binding domains"/>
    <property type="match status" value="1"/>
</dbReference>
<dbReference type="PANTHER" id="PTHR30146">
    <property type="entry name" value="LACI-RELATED TRANSCRIPTIONAL REPRESSOR"/>
    <property type="match status" value="1"/>
</dbReference>
<dbReference type="EMBL" id="BMFT01000001">
    <property type="protein sequence ID" value="GGH14458.1"/>
    <property type="molecule type" value="Genomic_DNA"/>
</dbReference>
<comment type="caution">
    <text evidence="5">The sequence shown here is derived from an EMBL/GenBank/DDBJ whole genome shotgun (WGS) entry which is preliminary data.</text>
</comment>
<keyword evidence="1" id="KW-0805">Transcription regulation</keyword>
<dbReference type="Proteomes" id="UP000659344">
    <property type="component" value="Unassembled WGS sequence"/>
</dbReference>
<keyword evidence="2" id="KW-0238">DNA-binding</keyword>
<feature type="domain" description="HTH lacI-type" evidence="4">
    <location>
        <begin position="2"/>
        <end position="56"/>
    </location>
</feature>
<gene>
    <name evidence="5" type="ORF">GCM10008013_08100</name>
</gene>
<dbReference type="CDD" id="cd06267">
    <property type="entry name" value="PBP1_LacI_sugar_binding-like"/>
    <property type="match status" value="1"/>
</dbReference>
<evidence type="ECO:0000256" key="2">
    <source>
        <dbReference type="ARBA" id="ARBA00023125"/>
    </source>
</evidence>
<evidence type="ECO:0000313" key="5">
    <source>
        <dbReference type="EMBL" id="GGH14458.1"/>
    </source>
</evidence>
<dbReference type="Gene3D" id="3.40.50.2300">
    <property type="match status" value="2"/>
</dbReference>
<dbReference type="Gene3D" id="1.10.260.40">
    <property type="entry name" value="lambda repressor-like DNA-binding domains"/>
    <property type="match status" value="1"/>
</dbReference>
<evidence type="ECO:0000259" key="4">
    <source>
        <dbReference type="PROSITE" id="PS50932"/>
    </source>
</evidence>
<proteinExistence type="predicted"/>
<sequence length="340" mass="37137">MITIYDIAKKTGYSPTTVSKAFNNYSDVREKTRQEIFRTAREMGYVPNAHARTLTTKKSWTIGVLFIESTGVGIRHPFFSAVIESFKQVAVAKGYALMFISKDVAGKQSGYLENCKIRGVDGVVVFLSDYGDPYFQELLDSDIPTVILDYETTQSHTVCSDNTAGALLAIEYLESLGHSKIAHISGGMNTYPGMMRQLGYEAAMKQRGLEIRDSYVVEGAYYSLESGYGAMMELLQLPERPTAIFASGDLLALGAIMAAKDSGLSVPNDISVLGFDDIDLAKYVTPALTTIRQDTALLGSRAADILFATIDRDRDDIEALVLPVEVVERDSCAPPARGIS</sequence>
<dbReference type="InterPro" id="IPR000843">
    <property type="entry name" value="HTH_LacI"/>
</dbReference>